<keyword evidence="4" id="KW-0862">Zinc</keyword>
<feature type="region of interest" description="Disordered" evidence="5">
    <location>
        <begin position="302"/>
        <end position="325"/>
    </location>
</feature>
<sequence length="325" mass="36400">MQDDRISIQHNPDPAGIARTPQDFLRQLDGPTLIVVDGEDNDRCRALSTLLHGNELSGLRALHGWLRRGERPRVRMLLFILSVSTALADPLFSHRQLPGERDINRCFRPPFGDRPGRVAEQLLELLEEYKPECMIDIHNTTGMNPAFGVATHEDPAHEALVALFTRRLIITDIRLGALMEISRPEFPVVTIECGGNRDPAADRLAVQGVLRYLQQDEVLQLPAAGLHLDLYHHPVRLELSPETEIRFADEPDPDADITVPRHLERYNFGQVGAGTFLFWLGPRGRSRLRLRDASGAMCCRNTSTASATASMRPSRSSFSWSPTIP</sequence>
<reference evidence="8" key="1">
    <citation type="journal article" date="2019" name="Int. J. Syst. Evol. Microbiol.">
        <title>The Global Catalogue of Microorganisms (GCM) 10K type strain sequencing project: providing services to taxonomists for standard genome sequencing and annotation.</title>
        <authorList>
            <consortium name="The Broad Institute Genomics Platform"/>
            <consortium name="The Broad Institute Genome Sequencing Center for Infectious Disease"/>
            <person name="Wu L."/>
            <person name="Ma J."/>
        </authorList>
    </citation>
    <scope>NUCLEOTIDE SEQUENCE [LARGE SCALE GENOMIC DNA]</scope>
    <source>
        <strain evidence="8">NBRC 111756</strain>
    </source>
</reference>
<evidence type="ECO:0000256" key="5">
    <source>
        <dbReference type="SAM" id="MobiDB-lite"/>
    </source>
</evidence>
<feature type="domain" description="Succinylglutamate desuccinylase/Aspartoacylase catalytic" evidence="6">
    <location>
        <begin position="51"/>
        <end position="162"/>
    </location>
</feature>
<evidence type="ECO:0000256" key="2">
    <source>
        <dbReference type="ARBA" id="ARBA00022723"/>
    </source>
</evidence>
<evidence type="ECO:0000256" key="1">
    <source>
        <dbReference type="ARBA" id="ARBA00001947"/>
    </source>
</evidence>
<evidence type="ECO:0000256" key="4">
    <source>
        <dbReference type="ARBA" id="ARBA00022833"/>
    </source>
</evidence>
<proteinExistence type="predicted"/>
<gene>
    <name evidence="7" type="ORF">ACFQDL_15870</name>
</gene>
<evidence type="ECO:0000313" key="8">
    <source>
        <dbReference type="Proteomes" id="UP001596422"/>
    </source>
</evidence>
<dbReference type="SUPFAM" id="SSF53187">
    <property type="entry name" value="Zn-dependent exopeptidases"/>
    <property type="match status" value="1"/>
</dbReference>
<dbReference type="RefSeq" id="WP_379909897.1">
    <property type="nucleotide sequence ID" value="NZ_JBHSWE010000001.1"/>
</dbReference>
<dbReference type="EMBL" id="JBHSWE010000001">
    <property type="protein sequence ID" value="MFC6671384.1"/>
    <property type="molecule type" value="Genomic_DNA"/>
</dbReference>
<evidence type="ECO:0000313" key="7">
    <source>
        <dbReference type="EMBL" id="MFC6671384.1"/>
    </source>
</evidence>
<comment type="cofactor">
    <cofactor evidence="1">
        <name>Zn(2+)</name>
        <dbReference type="ChEBI" id="CHEBI:29105"/>
    </cofactor>
</comment>
<accession>A0ABW2A273</accession>
<feature type="compositionally biased region" description="Low complexity" evidence="5">
    <location>
        <begin position="310"/>
        <end position="325"/>
    </location>
</feature>
<protein>
    <submittedName>
        <fullName evidence="7">Succinylglutamate desuccinylase/aspartoacylase family protein</fullName>
    </submittedName>
</protein>
<keyword evidence="8" id="KW-1185">Reference proteome</keyword>
<name>A0ABW2A273_9GAMM</name>
<comment type="caution">
    <text evidence="7">The sequence shown here is derived from an EMBL/GenBank/DDBJ whole genome shotgun (WGS) entry which is preliminary data.</text>
</comment>
<keyword evidence="3" id="KW-0378">Hydrolase</keyword>
<dbReference type="Gene3D" id="3.40.630.10">
    <property type="entry name" value="Zn peptidases"/>
    <property type="match status" value="1"/>
</dbReference>
<keyword evidence="2" id="KW-0479">Metal-binding</keyword>
<dbReference type="Proteomes" id="UP001596422">
    <property type="component" value="Unassembled WGS sequence"/>
</dbReference>
<dbReference type="InterPro" id="IPR055438">
    <property type="entry name" value="AstE_AspA_cat"/>
</dbReference>
<evidence type="ECO:0000256" key="3">
    <source>
        <dbReference type="ARBA" id="ARBA00022801"/>
    </source>
</evidence>
<organism evidence="7 8">
    <name type="scientific">Marinobacterium aestuariivivens</name>
    <dbReference type="NCBI Taxonomy" id="1698799"/>
    <lineage>
        <taxon>Bacteria</taxon>
        <taxon>Pseudomonadati</taxon>
        <taxon>Pseudomonadota</taxon>
        <taxon>Gammaproteobacteria</taxon>
        <taxon>Oceanospirillales</taxon>
        <taxon>Oceanospirillaceae</taxon>
        <taxon>Marinobacterium</taxon>
    </lineage>
</organism>
<dbReference type="Pfam" id="PF24827">
    <property type="entry name" value="AstE_AspA_cat"/>
    <property type="match status" value="1"/>
</dbReference>
<evidence type="ECO:0000259" key="6">
    <source>
        <dbReference type="Pfam" id="PF24827"/>
    </source>
</evidence>